<dbReference type="InterPro" id="IPR023494">
    <property type="entry name" value="Cyt_c_bgen_Ccs1/CcsB/ResB"/>
</dbReference>
<sequence>MSRRSDRGDATDASADPLRPADALPSGADRGVADSDLRPSDHIEGADAAIGGPKLGFVGSLRFAWRQLTSMRTALFLLLLLAIAAVPGSLVPQRSSDPNGVSQYAQSNPDLFPIIDWFQGFDVYTSVWFSAIYLLLFVSLIGCVLPRANHHWKAMRAKPPRTPGRLERLEHFESRDTDGVDVEATLASAQRLLRSRRYRTARYGDSISAERGYLRETGNLVFHISLVGILAAVAVGGSLGYSGNKVVVEGEPFVNYIGGYDSFNRGRLVGDDSLVPYRIGLDELDVTYETENQNAVGAPLDYTAAVTVTEPDGSSRDATIKVNEPLREDGTDVYLLGNGYAPRVTVRDPDGNTVFSGSVPFLPQDSFLTSLGIIKVPDGLAEQIGMIGFFYPTPRQLDSGAFASSFPDLNDPLLTFSVYTGDLGLDEGVPKSVYELNTEGLDEVAGPNADVAGLQLREGDTVDLPNGLGTVSFDGVSRFGSLEIHHDPARTWVLVFAILVLAGLLTSLFIPRRRLWVKVVRRGDGSLELQYAGLARSDDPRLGEAVTDLADAHAGPRADPGADAGQHGSRGTT</sequence>
<dbReference type="GO" id="GO:0017004">
    <property type="term" value="P:cytochrome complex assembly"/>
    <property type="evidence" value="ECO:0007669"/>
    <property type="project" value="UniProtKB-KW"/>
</dbReference>
<dbReference type="AlphaFoldDB" id="A0A2V1HSJ9"/>
<keyword evidence="2 7" id="KW-0812">Transmembrane</keyword>
<dbReference type="InterPro" id="IPR007816">
    <property type="entry name" value="ResB-like_domain"/>
</dbReference>
<evidence type="ECO:0000256" key="4">
    <source>
        <dbReference type="ARBA" id="ARBA00022989"/>
    </source>
</evidence>
<feature type="transmembrane region" description="Helical" evidence="7">
    <location>
        <begin position="220"/>
        <end position="241"/>
    </location>
</feature>
<proteinExistence type="predicted"/>
<evidence type="ECO:0000256" key="3">
    <source>
        <dbReference type="ARBA" id="ARBA00022748"/>
    </source>
</evidence>
<evidence type="ECO:0000256" key="5">
    <source>
        <dbReference type="ARBA" id="ARBA00023136"/>
    </source>
</evidence>
<dbReference type="PANTHER" id="PTHR31566">
    <property type="entry name" value="CYTOCHROME C BIOGENESIS PROTEIN CCS1, CHLOROPLASTIC"/>
    <property type="match status" value="1"/>
</dbReference>
<dbReference type="Proteomes" id="UP000244893">
    <property type="component" value="Unassembled WGS sequence"/>
</dbReference>
<keyword evidence="5 7" id="KW-0472">Membrane</keyword>
<feature type="transmembrane region" description="Helical" evidence="7">
    <location>
        <begin position="127"/>
        <end position="148"/>
    </location>
</feature>
<feature type="compositionally biased region" description="Basic and acidic residues" evidence="6">
    <location>
        <begin position="1"/>
        <end position="10"/>
    </location>
</feature>
<evidence type="ECO:0000259" key="8">
    <source>
        <dbReference type="Pfam" id="PF05140"/>
    </source>
</evidence>
<comment type="caution">
    <text evidence="9">The sequence shown here is derived from an EMBL/GenBank/DDBJ whole genome shotgun (WGS) entry which is preliminary data.</text>
</comment>
<dbReference type="Pfam" id="PF05140">
    <property type="entry name" value="ResB"/>
    <property type="match status" value="1"/>
</dbReference>
<feature type="transmembrane region" description="Helical" evidence="7">
    <location>
        <begin position="73"/>
        <end position="91"/>
    </location>
</feature>
<gene>
    <name evidence="9" type="ORF">DDQ50_03625</name>
</gene>
<feature type="domain" description="ResB-like" evidence="8">
    <location>
        <begin position="71"/>
        <end position="545"/>
    </location>
</feature>
<keyword evidence="4 7" id="KW-1133">Transmembrane helix</keyword>
<evidence type="ECO:0000313" key="9">
    <source>
        <dbReference type="EMBL" id="PVZ95596.1"/>
    </source>
</evidence>
<evidence type="ECO:0000256" key="7">
    <source>
        <dbReference type="SAM" id="Phobius"/>
    </source>
</evidence>
<keyword evidence="10" id="KW-1185">Reference proteome</keyword>
<evidence type="ECO:0000256" key="6">
    <source>
        <dbReference type="SAM" id="MobiDB-lite"/>
    </source>
</evidence>
<accession>A0A2V1HSJ9</accession>
<feature type="transmembrane region" description="Helical" evidence="7">
    <location>
        <begin position="492"/>
        <end position="511"/>
    </location>
</feature>
<organism evidence="9 10">
    <name type="scientific">Amnibacterium flavum</name>
    <dbReference type="NCBI Taxonomy" id="2173173"/>
    <lineage>
        <taxon>Bacteria</taxon>
        <taxon>Bacillati</taxon>
        <taxon>Actinomycetota</taxon>
        <taxon>Actinomycetes</taxon>
        <taxon>Micrococcales</taxon>
        <taxon>Microbacteriaceae</taxon>
        <taxon>Amnibacterium</taxon>
    </lineage>
</organism>
<protein>
    <submittedName>
        <fullName evidence="9">Cytochrome C biogenesis protein</fullName>
    </submittedName>
</protein>
<keyword evidence="3" id="KW-0201">Cytochrome c-type biogenesis</keyword>
<reference evidence="9 10" key="1">
    <citation type="submission" date="2018-05" db="EMBL/GenBank/DDBJ databases">
        <title>Amnibacterium sp. M8JJ-5, whole genome shotgun sequence.</title>
        <authorList>
            <person name="Tuo L."/>
        </authorList>
    </citation>
    <scope>NUCLEOTIDE SEQUENCE [LARGE SCALE GENOMIC DNA]</scope>
    <source>
        <strain evidence="9 10">M8JJ-5</strain>
    </source>
</reference>
<feature type="region of interest" description="Disordered" evidence="6">
    <location>
        <begin position="1"/>
        <end position="37"/>
    </location>
</feature>
<evidence type="ECO:0000256" key="2">
    <source>
        <dbReference type="ARBA" id="ARBA00022692"/>
    </source>
</evidence>
<name>A0A2V1HSJ9_9MICO</name>
<evidence type="ECO:0000256" key="1">
    <source>
        <dbReference type="ARBA" id="ARBA00004141"/>
    </source>
</evidence>
<dbReference type="PANTHER" id="PTHR31566:SF0">
    <property type="entry name" value="CYTOCHROME C BIOGENESIS PROTEIN CCS1, CHLOROPLASTIC"/>
    <property type="match status" value="1"/>
</dbReference>
<comment type="subcellular location">
    <subcellularLocation>
        <location evidence="1">Membrane</location>
        <topology evidence="1">Multi-pass membrane protein</topology>
    </subcellularLocation>
</comment>
<evidence type="ECO:0000313" key="10">
    <source>
        <dbReference type="Proteomes" id="UP000244893"/>
    </source>
</evidence>
<dbReference type="RefSeq" id="WP_116755330.1">
    <property type="nucleotide sequence ID" value="NZ_JBHUEX010000001.1"/>
</dbReference>
<dbReference type="GO" id="GO:0016020">
    <property type="term" value="C:membrane"/>
    <property type="evidence" value="ECO:0007669"/>
    <property type="project" value="UniProtKB-SubCell"/>
</dbReference>
<dbReference type="OrthoDB" id="3949537at2"/>
<dbReference type="EMBL" id="QEOP01000001">
    <property type="protein sequence ID" value="PVZ95596.1"/>
    <property type="molecule type" value="Genomic_DNA"/>
</dbReference>
<feature type="region of interest" description="Disordered" evidence="6">
    <location>
        <begin position="549"/>
        <end position="573"/>
    </location>
</feature>